<protein>
    <submittedName>
        <fullName evidence="1">Unannotated protein</fullName>
    </submittedName>
</protein>
<evidence type="ECO:0000313" key="1">
    <source>
        <dbReference type="EMBL" id="CAB4864518.1"/>
    </source>
</evidence>
<dbReference type="EMBL" id="CAFBLN010000012">
    <property type="protein sequence ID" value="CAB4864518.1"/>
    <property type="molecule type" value="Genomic_DNA"/>
</dbReference>
<proteinExistence type="predicted"/>
<sequence length="263" mass="29933">MPLDGKSFRLAMGLRPLDLSNWFESDHGVAVELDEKRRLLRDRRDEIVGLLDSCRPAAEELRALVVEHVGAPKVVAVDHPLIEASLLVPDDLCIMERFDDEWRLSGAVVAFPSRWYLADKIGRSLDTIHDVVPGYATQLASPVNAFFDRMTPDRSVWRLNWSLVDSPELFLPPSHRRPLDDVEEWFFRVERQTLRVLPKTGAIVFTIRTYVRSLEHLLEASAGYGSALLLALDTAPQESLEYKGWVGVADRLRERLRPRGVVK</sequence>
<organism evidence="1">
    <name type="scientific">freshwater metagenome</name>
    <dbReference type="NCBI Taxonomy" id="449393"/>
    <lineage>
        <taxon>unclassified sequences</taxon>
        <taxon>metagenomes</taxon>
        <taxon>ecological metagenomes</taxon>
    </lineage>
</organism>
<dbReference type="Pfam" id="PF11927">
    <property type="entry name" value="HODM_asu-like"/>
    <property type="match status" value="1"/>
</dbReference>
<accession>A0A6J7D5X5</accession>
<reference evidence="1" key="1">
    <citation type="submission" date="2020-05" db="EMBL/GenBank/DDBJ databases">
        <authorList>
            <person name="Chiriac C."/>
            <person name="Salcher M."/>
            <person name="Ghai R."/>
            <person name="Kavagutti S V."/>
        </authorList>
    </citation>
    <scope>NUCLEOTIDE SEQUENCE</scope>
</reference>
<name>A0A6J7D5X5_9ZZZZ</name>
<gene>
    <name evidence="1" type="ORF">UFOPK3381_00447</name>
</gene>
<dbReference type="AlphaFoldDB" id="A0A6J7D5X5"/>
<dbReference type="InterPro" id="IPR021848">
    <property type="entry name" value="HODM_asu-like"/>
</dbReference>